<dbReference type="Proteomes" id="UP000234275">
    <property type="component" value="Unassembled WGS sequence"/>
</dbReference>
<gene>
    <name evidence="2" type="ORF">P170DRAFT_191978</name>
</gene>
<evidence type="ECO:0000256" key="1">
    <source>
        <dbReference type="SAM" id="MobiDB-lite"/>
    </source>
</evidence>
<dbReference type="AlphaFoldDB" id="A0A2I2GA10"/>
<organism evidence="2 3">
    <name type="scientific">Aspergillus steynii IBT 23096</name>
    <dbReference type="NCBI Taxonomy" id="1392250"/>
    <lineage>
        <taxon>Eukaryota</taxon>
        <taxon>Fungi</taxon>
        <taxon>Dikarya</taxon>
        <taxon>Ascomycota</taxon>
        <taxon>Pezizomycotina</taxon>
        <taxon>Eurotiomycetes</taxon>
        <taxon>Eurotiomycetidae</taxon>
        <taxon>Eurotiales</taxon>
        <taxon>Aspergillaceae</taxon>
        <taxon>Aspergillus</taxon>
        <taxon>Aspergillus subgen. Circumdati</taxon>
    </lineage>
</organism>
<dbReference type="GeneID" id="36550405"/>
<dbReference type="VEuPathDB" id="FungiDB:P170DRAFT_191978"/>
<feature type="region of interest" description="Disordered" evidence="1">
    <location>
        <begin position="16"/>
        <end position="40"/>
    </location>
</feature>
<keyword evidence="3" id="KW-1185">Reference proteome</keyword>
<name>A0A2I2GA10_9EURO</name>
<proteinExistence type="predicted"/>
<dbReference type="RefSeq" id="XP_024705014.1">
    <property type="nucleotide sequence ID" value="XM_024842707.1"/>
</dbReference>
<evidence type="ECO:0000313" key="2">
    <source>
        <dbReference type="EMBL" id="PLB49712.1"/>
    </source>
</evidence>
<protein>
    <submittedName>
        <fullName evidence="2">Uncharacterized protein</fullName>
    </submittedName>
</protein>
<comment type="caution">
    <text evidence="2">The sequence shown here is derived from an EMBL/GenBank/DDBJ whole genome shotgun (WGS) entry which is preliminary data.</text>
</comment>
<sequence length="71" mass="7737">MYDTAPLGFEDITFNLGDSATSKRPEDGICSRAPPRSSVRCPHRKIPEEVIHIVAHNPVSISRGWTSGCGD</sequence>
<evidence type="ECO:0000313" key="3">
    <source>
        <dbReference type="Proteomes" id="UP000234275"/>
    </source>
</evidence>
<accession>A0A2I2GA10</accession>
<dbReference type="EMBL" id="MSFO01000004">
    <property type="protein sequence ID" value="PLB49712.1"/>
    <property type="molecule type" value="Genomic_DNA"/>
</dbReference>
<reference evidence="2 3" key="1">
    <citation type="submission" date="2016-12" db="EMBL/GenBank/DDBJ databases">
        <title>The genomes of Aspergillus section Nigri reveals drivers in fungal speciation.</title>
        <authorList>
            <consortium name="DOE Joint Genome Institute"/>
            <person name="Vesth T.C."/>
            <person name="Nybo J."/>
            <person name="Theobald S."/>
            <person name="Brandl J."/>
            <person name="Frisvad J.C."/>
            <person name="Nielsen K.F."/>
            <person name="Lyhne E.K."/>
            <person name="Kogle M.E."/>
            <person name="Kuo A."/>
            <person name="Riley R."/>
            <person name="Clum A."/>
            <person name="Nolan M."/>
            <person name="Lipzen A."/>
            <person name="Salamov A."/>
            <person name="Henrissat B."/>
            <person name="Wiebenga A."/>
            <person name="De Vries R.P."/>
            <person name="Grigoriev I.V."/>
            <person name="Mortensen U.H."/>
            <person name="Andersen M.R."/>
            <person name="Baker S.E."/>
        </authorList>
    </citation>
    <scope>NUCLEOTIDE SEQUENCE [LARGE SCALE GENOMIC DNA]</scope>
    <source>
        <strain evidence="2 3">IBT 23096</strain>
    </source>
</reference>